<keyword evidence="2" id="KW-1185">Reference proteome</keyword>
<sequence>MRVHCFDNCCYKTWDQKKTEAISYKFIDHLKNLPSQKFHK</sequence>
<reference evidence="1 2" key="1">
    <citation type="submission" date="2019-01" db="EMBL/GenBank/DDBJ databases">
        <authorList>
            <person name="Sayadi A."/>
        </authorList>
    </citation>
    <scope>NUCLEOTIDE SEQUENCE [LARGE SCALE GENOMIC DNA]</scope>
</reference>
<organism evidence="1 2">
    <name type="scientific">Callosobruchus maculatus</name>
    <name type="common">Southern cowpea weevil</name>
    <name type="synonym">Pulse bruchid</name>
    <dbReference type="NCBI Taxonomy" id="64391"/>
    <lineage>
        <taxon>Eukaryota</taxon>
        <taxon>Metazoa</taxon>
        <taxon>Ecdysozoa</taxon>
        <taxon>Arthropoda</taxon>
        <taxon>Hexapoda</taxon>
        <taxon>Insecta</taxon>
        <taxon>Pterygota</taxon>
        <taxon>Neoptera</taxon>
        <taxon>Endopterygota</taxon>
        <taxon>Coleoptera</taxon>
        <taxon>Polyphaga</taxon>
        <taxon>Cucujiformia</taxon>
        <taxon>Chrysomeloidea</taxon>
        <taxon>Chrysomelidae</taxon>
        <taxon>Bruchinae</taxon>
        <taxon>Bruchini</taxon>
        <taxon>Callosobruchus</taxon>
    </lineage>
</organism>
<evidence type="ECO:0000313" key="2">
    <source>
        <dbReference type="Proteomes" id="UP000410492"/>
    </source>
</evidence>
<dbReference type="Proteomes" id="UP000410492">
    <property type="component" value="Unassembled WGS sequence"/>
</dbReference>
<dbReference type="EMBL" id="CAACVG010014547">
    <property type="protein sequence ID" value="VEN63341.1"/>
    <property type="molecule type" value="Genomic_DNA"/>
</dbReference>
<proteinExistence type="predicted"/>
<accession>A0A653DVH8</accession>
<protein>
    <submittedName>
        <fullName evidence="1">Uncharacterized protein</fullName>
    </submittedName>
</protein>
<gene>
    <name evidence="1" type="ORF">CALMAC_LOCUS20189</name>
</gene>
<name>A0A653DVH8_CALMS</name>
<dbReference type="AlphaFoldDB" id="A0A653DVH8"/>
<evidence type="ECO:0000313" key="1">
    <source>
        <dbReference type="EMBL" id="VEN63341.1"/>
    </source>
</evidence>